<feature type="transmembrane region" description="Helical" evidence="1">
    <location>
        <begin position="6"/>
        <end position="25"/>
    </location>
</feature>
<sequence>MINELLQLVCFFGFLMCQTLFNLFIKQIVGLDKNCSIFKRRSSERVHNVCVHAPTLLLLQRVRHVRAKKQLQLNV</sequence>
<reference evidence="2" key="1">
    <citation type="submission" date="2018-01" db="EMBL/GenBank/DDBJ databases">
        <title>An insight into the sialome of Amazonian anophelines.</title>
        <authorList>
            <person name="Ribeiro J.M."/>
            <person name="Scarpassa V."/>
            <person name="Calvo E."/>
        </authorList>
    </citation>
    <scope>NUCLEOTIDE SEQUENCE</scope>
</reference>
<keyword evidence="1" id="KW-1133">Transmembrane helix</keyword>
<organism evidence="2">
    <name type="scientific">Anopheles darlingi</name>
    <name type="common">Mosquito</name>
    <dbReference type="NCBI Taxonomy" id="43151"/>
    <lineage>
        <taxon>Eukaryota</taxon>
        <taxon>Metazoa</taxon>
        <taxon>Ecdysozoa</taxon>
        <taxon>Arthropoda</taxon>
        <taxon>Hexapoda</taxon>
        <taxon>Insecta</taxon>
        <taxon>Pterygota</taxon>
        <taxon>Neoptera</taxon>
        <taxon>Endopterygota</taxon>
        <taxon>Diptera</taxon>
        <taxon>Nematocera</taxon>
        <taxon>Culicoidea</taxon>
        <taxon>Culicidae</taxon>
        <taxon>Anophelinae</taxon>
        <taxon>Anopheles</taxon>
    </lineage>
</organism>
<keyword evidence="1" id="KW-0472">Membrane</keyword>
<keyword evidence="1" id="KW-0812">Transmembrane</keyword>
<proteinExistence type="predicted"/>
<dbReference type="AlphaFoldDB" id="A0A2M4DBF1"/>
<name>A0A2M4DBF1_ANODA</name>
<protein>
    <submittedName>
        <fullName evidence="2">Putative secreted protein</fullName>
    </submittedName>
</protein>
<accession>A0A2M4DBF1</accession>
<evidence type="ECO:0000313" key="2">
    <source>
        <dbReference type="EMBL" id="MBW74876.1"/>
    </source>
</evidence>
<evidence type="ECO:0000256" key="1">
    <source>
        <dbReference type="SAM" id="Phobius"/>
    </source>
</evidence>
<dbReference type="EMBL" id="GGFL01010698">
    <property type="protein sequence ID" value="MBW74876.1"/>
    <property type="molecule type" value="Transcribed_RNA"/>
</dbReference>